<gene>
    <name evidence="2" type="ORF">F6X53_01820</name>
</gene>
<name>A0A6L3T4M9_9HYPH</name>
<dbReference type="InterPro" id="IPR054189">
    <property type="entry name" value="DUF6894"/>
</dbReference>
<organism evidence="2 3">
    <name type="scientific">Methylobacterium soli</name>
    <dbReference type="NCBI Taxonomy" id="553447"/>
    <lineage>
        <taxon>Bacteria</taxon>
        <taxon>Pseudomonadati</taxon>
        <taxon>Pseudomonadota</taxon>
        <taxon>Alphaproteobacteria</taxon>
        <taxon>Hyphomicrobiales</taxon>
        <taxon>Methylobacteriaceae</taxon>
        <taxon>Methylobacterium</taxon>
    </lineage>
</organism>
<dbReference type="EMBL" id="VZZK01000001">
    <property type="protein sequence ID" value="KAB1081858.1"/>
    <property type="molecule type" value="Genomic_DNA"/>
</dbReference>
<dbReference type="RefSeq" id="WP_150996581.1">
    <property type="nucleotide sequence ID" value="NZ_BPQY01000211.1"/>
</dbReference>
<dbReference type="AlphaFoldDB" id="A0A6L3T4M9"/>
<feature type="domain" description="DUF6894" evidence="1">
    <location>
        <begin position="4"/>
        <end position="72"/>
    </location>
</feature>
<evidence type="ECO:0000313" key="2">
    <source>
        <dbReference type="EMBL" id="KAB1081858.1"/>
    </source>
</evidence>
<protein>
    <recommendedName>
        <fullName evidence="1">DUF6894 domain-containing protein</fullName>
    </recommendedName>
</protein>
<sequence length="86" mass="9134">MAIFFFDVLSPDDLVLKDADGLDLPDLEAAIVVARRRADDCKSYAQFGGRPVAGWSIEVKDASGALQYAAPIRPLAGASPLAQEEA</sequence>
<proteinExistence type="predicted"/>
<evidence type="ECO:0000313" key="3">
    <source>
        <dbReference type="Proteomes" id="UP000474159"/>
    </source>
</evidence>
<comment type="caution">
    <text evidence="2">The sequence shown here is derived from an EMBL/GenBank/DDBJ whole genome shotgun (WGS) entry which is preliminary data.</text>
</comment>
<dbReference type="Pfam" id="PF21834">
    <property type="entry name" value="DUF6894"/>
    <property type="match status" value="1"/>
</dbReference>
<dbReference type="Proteomes" id="UP000474159">
    <property type="component" value="Unassembled WGS sequence"/>
</dbReference>
<evidence type="ECO:0000259" key="1">
    <source>
        <dbReference type="Pfam" id="PF21834"/>
    </source>
</evidence>
<accession>A0A6L3T4M9</accession>
<reference evidence="2 3" key="1">
    <citation type="submission" date="2019-09" db="EMBL/GenBank/DDBJ databases">
        <title>YIM 48816 draft genome.</title>
        <authorList>
            <person name="Jiang L."/>
        </authorList>
    </citation>
    <scope>NUCLEOTIDE SEQUENCE [LARGE SCALE GENOMIC DNA]</scope>
    <source>
        <strain evidence="2 3">YIM 48816</strain>
    </source>
</reference>
<dbReference type="OrthoDB" id="8249995at2"/>
<keyword evidence="3" id="KW-1185">Reference proteome</keyword>